<keyword evidence="3" id="KW-1185">Reference proteome</keyword>
<feature type="compositionally biased region" description="Low complexity" evidence="1">
    <location>
        <begin position="32"/>
        <end position="49"/>
    </location>
</feature>
<evidence type="ECO:0000256" key="1">
    <source>
        <dbReference type="SAM" id="MobiDB-lite"/>
    </source>
</evidence>
<evidence type="ECO:0000313" key="2">
    <source>
        <dbReference type="EMBL" id="NYH91117.1"/>
    </source>
</evidence>
<evidence type="ECO:0008006" key="4">
    <source>
        <dbReference type="Google" id="ProtNLM"/>
    </source>
</evidence>
<comment type="caution">
    <text evidence="2">The sequence shown here is derived from an EMBL/GenBank/DDBJ whole genome shotgun (WGS) entry which is preliminary data.</text>
</comment>
<proteinExistence type="predicted"/>
<reference evidence="2 3" key="1">
    <citation type="submission" date="2020-07" db="EMBL/GenBank/DDBJ databases">
        <title>Sequencing the genomes of 1000 actinobacteria strains.</title>
        <authorList>
            <person name="Klenk H.-P."/>
        </authorList>
    </citation>
    <scope>NUCLEOTIDE SEQUENCE [LARGE SCALE GENOMIC DNA]</scope>
    <source>
        <strain evidence="2 3">DSM 18448</strain>
    </source>
</reference>
<dbReference type="Proteomes" id="UP000579605">
    <property type="component" value="Unassembled WGS sequence"/>
</dbReference>
<dbReference type="PROSITE" id="PS51257">
    <property type="entry name" value="PROKAR_LIPOPROTEIN"/>
    <property type="match status" value="1"/>
</dbReference>
<dbReference type="EMBL" id="JACBZH010000001">
    <property type="protein sequence ID" value="NYH91117.1"/>
    <property type="molecule type" value="Genomic_DNA"/>
</dbReference>
<feature type="region of interest" description="Disordered" evidence="1">
    <location>
        <begin position="32"/>
        <end position="80"/>
    </location>
</feature>
<accession>A0A852ZD96</accession>
<sequence>MKVTHGERGGVAWGVAVAAAIVLAGVAGCGSGSAASHPAHSSPVAAAPGRQSPAKMRKAPDTKPSPLATESNPPGDIPDNQVFVRYRPPNASFSVSVPEGWSRTRQGTAVTFTDKYNSVRVEEQGAASAPTAANSRSKEVKKVSSKYRSFHLTSVTNVRRRAGKGVLVRFVADSEVNPVTGKVVVDDVQKYEFWHRGKLAVLTLSGPKGADNVDPWRAVTDSLRWRG</sequence>
<evidence type="ECO:0000313" key="3">
    <source>
        <dbReference type="Proteomes" id="UP000579605"/>
    </source>
</evidence>
<gene>
    <name evidence="2" type="ORF">F4554_003755</name>
</gene>
<organism evidence="2 3">
    <name type="scientific">Actinopolymorpha rutila</name>
    <dbReference type="NCBI Taxonomy" id="446787"/>
    <lineage>
        <taxon>Bacteria</taxon>
        <taxon>Bacillati</taxon>
        <taxon>Actinomycetota</taxon>
        <taxon>Actinomycetes</taxon>
        <taxon>Propionibacteriales</taxon>
        <taxon>Actinopolymorphaceae</taxon>
        <taxon>Actinopolymorpha</taxon>
    </lineage>
</organism>
<dbReference type="AlphaFoldDB" id="A0A852ZD96"/>
<protein>
    <recommendedName>
        <fullName evidence="4">Lipoprotein</fullName>
    </recommendedName>
</protein>
<name>A0A852ZD96_9ACTN</name>